<keyword evidence="3 4" id="KW-0418">Kinase</keyword>
<gene>
    <name evidence="7" type="ORF">GM661_17540</name>
</gene>
<dbReference type="KEGG" id="ifn:GM661_17540"/>
<keyword evidence="8" id="KW-1185">Reference proteome</keyword>
<dbReference type="InterPro" id="IPR018483">
    <property type="entry name" value="Carb_kinase_FGGY_CS"/>
</dbReference>
<dbReference type="Gene3D" id="3.30.420.40">
    <property type="match status" value="2"/>
</dbReference>
<feature type="domain" description="Carbohydrate kinase FGGY N-terminal" evidence="5">
    <location>
        <begin position="5"/>
        <end position="249"/>
    </location>
</feature>
<evidence type="ECO:0000259" key="5">
    <source>
        <dbReference type="Pfam" id="PF00370"/>
    </source>
</evidence>
<dbReference type="GO" id="GO:0016773">
    <property type="term" value="F:phosphotransferase activity, alcohol group as acceptor"/>
    <property type="evidence" value="ECO:0007669"/>
    <property type="project" value="InterPro"/>
</dbReference>
<dbReference type="InterPro" id="IPR000577">
    <property type="entry name" value="Carb_kinase_FGGY"/>
</dbReference>
<dbReference type="InterPro" id="IPR043129">
    <property type="entry name" value="ATPase_NBD"/>
</dbReference>
<dbReference type="InterPro" id="IPR050406">
    <property type="entry name" value="FGGY_Carb_Kinase"/>
</dbReference>
<dbReference type="RefSeq" id="WP_230867959.1">
    <property type="nucleotide sequence ID" value="NZ_CP046640.1"/>
</dbReference>
<dbReference type="EMBL" id="CP046640">
    <property type="protein sequence ID" value="QTL99626.1"/>
    <property type="molecule type" value="Genomic_DNA"/>
</dbReference>
<dbReference type="InterPro" id="IPR018484">
    <property type="entry name" value="FGGY_N"/>
</dbReference>
<reference evidence="7" key="1">
    <citation type="submission" date="2019-12" db="EMBL/GenBank/DDBJ databases">
        <authorList>
            <person name="zhang j."/>
            <person name="sun C.M."/>
        </authorList>
    </citation>
    <scope>NUCLEOTIDE SEQUENCE</scope>
    <source>
        <strain evidence="7">NS-1</strain>
    </source>
</reference>
<evidence type="ECO:0000313" key="8">
    <source>
        <dbReference type="Proteomes" id="UP000665020"/>
    </source>
</evidence>
<name>A0A8A7KCV9_9FIRM</name>
<dbReference type="SUPFAM" id="SSF53067">
    <property type="entry name" value="Actin-like ATPase domain"/>
    <property type="match status" value="2"/>
</dbReference>
<dbReference type="InterPro" id="IPR018485">
    <property type="entry name" value="FGGY_C"/>
</dbReference>
<comment type="similarity">
    <text evidence="1 4">Belongs to the FGGY kinase family.</text>
</comment>
<sequence>MDTKYLLAIDIGTSGCKISLFDLAGCIISTYLGEYQTYYFGENCVEQDAGDWWEQVCRGINEIKNSYDINTDDILAIGVDGHSWACLPVDRDGLPLRRAMIWLDRRAEKQTIYLKNYIGEERLINTNGNPVDSAYITPKMLWLRDNEADIYKRTYKFLQSNAYIVYKLSGEYSQDLSQGYGFHFFDIHKDEWAEEIANELDISLDLMAPLYSPHEVVGKVNRSAAVETGLKEGIPVVAGGLDAACCTLGAGVIKPGQTQEQGGQAGGMSIVLDKAVIHPKLILGNHVVPDKWLLQGGTVGGGGVLNWFNKELGFYEHKLAEEQGKNPYQVMSQEAASVPAGSEGLMFLPYMAGERSPLWDTKARGVFFGLSYDKERKHLIRSMMEGVAYSLRHNLETAEEVGAVAEELNSVGGSANSEVWTQLKSDITNKTIKIPYADQATSLGAAILAGVGVGVYSNFEDAVETTIKIARVHKPDQAKLNIYHDYYQLYIDLYQKLKDSYQVLYNISEN</sequence>
<dbReference type="Pfam" id="PF02782">
    <property type="entry name" value="FGGY_C"/>
    <property type="match status" value="1"/>
</dbReference>
<evidence type="ECO:0000313" key="7">
    <source>
        <dbReference type="EMBL" id="QTL99626.1"/>
    </source>
</evidence>
<dbReference type="CDD" id="cd07808">
    <property type="entry name" value="ASKHA_NBD_FGGY_EcXK-like"/>
    <property type="match status" value="1"/>
</dbReference>
<evidence type="ECO:0000259" key="6">
    <source>
        <dbReference type="Pfam" id="PF02782"/>
    </source>
</evidence>
<evidence type="ECO:0000256" key="4">
    <source>
        <dbReference type="RuleBase" id="RU003733"/>
    </source>
</evidence>
<dbReference type="PROSITE" id="PS00445">
    <property type="entry name" value="FGGY_KINASES_2"/>
    <property type="match status" value="1"/>
</dbReference>
<organism evidence="7 8">
    <name type="scientific">Iocasia fonsfrigidae</name>
    <dbReference type="NCBI Taxonomy" id="2682810"/>
    <lineage>
        <taxon>Bacteria</taxon>
        <taxon>Bacillati</taxon>
        <taxon>Bacillota</taxon>
        <taxon>Clostridia</taxon>
        <taxon>Halanaerobiales</taxon>
        <taxon>Halanaerobiaceae</taxon>
        <taxon>Iocasia</taxon>
    </lineage>
</organism>
<accession>A0A8A7KCV9</accession>
<dbReference type="Pfam" id="PF00370">
    <property type="entry name" value="FGGY_N"/>
    <property type="match status" value="1"/>
</dbReference>
<dbReference type="Proteomes" id="UP000665020">
    <property type="component" value="Chromosome"/>
</dbReference>
<dbReference type="GO" id="GO:0005975">
    <property type="term" value="P:carbohydrate metabolic process"/>
    <property type="evidence" value="ECO:0007669"/>
    <property type="project" value="InterPro"/>
</dbReference>
<evidence type="ECO:0000256" key="1">
    <source>
        <dbReference type="ARBA" id="ARBA00009156"/>
    </source>
</evidence>
<dbReference type="PIRSF" id="PIRSF000538">
    <property type="entry name" value="GlpK"/>
    <property type="match status" value="1"/>
</dbReference>
<proteinExistence type="inferred from homology"/>
<dbReference type="AlphaFoldDB" id="A0A8A7KCV9"/>
<evidence type="ECO:0000256" key="3">
    <source>
        <dbReference type="ARBA" id="ARBA00022777"/>
    </source>
</evidence>
<keyword evidence="2 4" id="KW-0808">Transferase</keyword>
<protein>
    <submittedName>
        <fullName evidence="7">Carbohydrate kinase</fullName>
    </submittedName>
</protein>
<evidence type="ECO:0000256" key="2">
    <source>
        <dbReference type="ARBA" id="ARBA00022679"/>
    </source>
</evidence>
<dbReference type="PANTHER" id="PTHR43095">
    <property type="entry name" value="SUGAR KINASE"/>
    <property type="match status" value="1"/>
</dbReference>
<dbReference type="GO" id="GO:0016301">
    <property type="term" value="F:kinase activity"/>
    <property type="evidence" value="ECO:0007669"/>
    <property type="project" value="UniProtKB-KW"/>
</dbReference>
<feature type="domain" description="Carbohydrate kinase FGGY C-terminal" evidence="6">
    <location>
        <begin position="284"/>
        <end position="451"/>
    </location>
</feature>